<dbReference type="Gene3D" id="2.60.40.1930">
    <property type="match status" value="1"/>
</dbReference>
<dbReference type="InterPro" id="IPR041462">
    <property type="entry name" value="Bact_A2M_MG6"/>
</dbReference>
<dbReference type="Pfam" id="PF17962">
    <property type="entry name" value="bMG6"/>
    <property type="match status" value="1"/>
</dbReference>
<dbReference type="SMART" id="SM01360">
    <property type="entry name" value="A2M"/>
    <property type="match status" value="1"/>
</dbReference>
<dbReference type="GO" id="GO:0005615">
    <property type="term" value="C:extracellular space"/>
    <property type="evidence" value="ECO:0007669"/>
    <property type="project" value="InterPro"/>
</dbReference>
<dbReference type="SMART" id="SM01359">
    <property type="entry name" value="A2M_N_2"/>
    <property type="match status" value="1"/>
</dbReference>
<reference evidence="7 8" key="2">
    <citation type="submission" date="2018-03" db="EMBL/GenBank/DDBJ databases">
        <authorList>
            <person name="Keele B.F."/>
        </authorList>
    </citation>
    <scope>NUCLEOTIDE SEQUENCE [LARGE SCALE GENOMIC DNA]</scope>
    <source>
        <strain evidence="7 8">D13</strain>
    </source>
</reference>
<dbReference type="InterPro" id="IPR002890">
    <property type="entry name" value="MG2"/>
</dbReference>
<dbReference type="Pfam" id="PF11974">
    <property type="entry name" value="bMG3"/>
    <property type="match status" value="1"/>
</dbReference>
<dbReference type="PROSITE" id="PS51257">
    <property type="entry name" value="PROKAR_LIPOPROTEIN"/>
    <property type="match status" value="1"/>
</dbReference>
<keyword evidence="8" id="KW-1185">Reference proteome</keyword>
<dbReference type="Pfam" id="PF00207">
    <property type="entry name" value="A2M"/>
    <property type="match status" value="1"/>
</dbReference>
<dbReference type="Pfam" id="PF07703">
    <property type="entry name" value="A2M_BRD"/>
    <property type="match status" value="1"/>
</dbReference>
<dbReference type="PANTHER" id="PTHR40094:SF1">
    <property type="entry name" value="UBIQUITIN DOMAIN-CONTAINING PROTEIN"/>
    <property type="match status" value="1"/>
</dbReference>
<evidence type="ECO:0000256" key="1">
    <source>
        <dbReference type="ARBA" id="ARBA00010556"/>
    </source>
</evidence>
<keyword evidence="3" id="KW-1003">Cell membrane</keyword>
<protein>
    <recommendedName>
        <fullName evidence="3">Alpha-2-macroglobulin</fullName>
    </recommendedName>
</protein>
<gene>
    <name evidence="7" type="ORF">C7S18_12985</name>
</gene>
<evidence type="ECO:0000313" key="8">
    <source>
        <dbReference type="Proteomes" id="UP000241074"/>
    </source>
</evidence>
<feature type="signal peptide" evidence="4">
    <location>
        <begin position="1"/>
        <end position="26"/>
    </location>
</feature>
<dbReference type="InterPro" id="IPR011625">
    <property type="entry name" value="A2M_N_BRD"/>
</dbReference>
<feature type="domain" description="Alpha-2-macroglobulin bait region" evidence="5">
    <location>
        <begin position="729"/>
        <end position="872"/>
    </location>
</feature>
<feature type="domain" description="Alpha-2-macroglobulin" evidence="6">
    <location>
        <begin position="937"/>
        <end position="1025"/>
    </location>
</feature>
<dbReference type="InterPro" id="IPR049120">
    <property type="entry name" value="A2M_bMG2"/>
</dbReference>
<dbReference type="Pfam" id="PF17970">
    <property type="entry name" value="bMG1"/>
    <property type="match status" value="1"/>
</dbReference>
<evidence type="ECO:0000259" key="6">
    <source>
        <dbReference type="SMART" id="SM01360"/>
    </source>
</evidence>
<dbReference type="Pfam" id="PF21142">
    <property type="entry name" value="A2M_bMG2"/>
    <property type="match status" value="1"/>
</dbReference>
<comment type="function">
    <text evidence="3">Protects the bacterial cell from host peptidases.</text>
</comment>
<name>A0A2P1PT79_9GAMM</name>
<comment type="similarity">
    <text evidence="1">Belongs to the protease inhibitor I39 (alpha-2-macroglobulin) family. Bacterial alpha-2-macroglobulin subfamily.</text>
</comment>
<dbReference type="InterPro" id="IPR011626">
    <property type="entry name" value="Alpha-macroglobulin_TED"/>
</dbReference>
<dbReference type="RefSeq" id="WP_106891977.1">
    <property type="nucleotide sequence ID" value="NZ_CP027860.1"/>
</dbReference>
<dbReference type="Gene3D" id="1.50.10.20">
    <property type="match status" value="1"/>
</dbReference>
<dbReference type="InterPro" id="IPR001599">
    <property type="entry name" value="Macroglobln_a2"/>
</dbReference>
<dbReference type="CDD" id="cd02891">
    <property type="entry name" value="A2M_like"/>
    <property type="match status" value="1"/>
</dbReference>
<evidence type="ECO:0000256" key="2">
    <source>
        <dbReference type="ARBA" id="ARBA00022729"/>
    </source>
</evidence>
<evidence type="ECO:0000256" key="3">
    <source>
        <dbReference type="PIRNR" id="PIRNR038980"/>
    </source>
</evidence>
<dbReference type="Pfam" id="PF01835">
    <property type="entry name" value="MG2"/>
    <property type="match status" value="1"/>
</dbReference>
<evidence type="ECO:0000259" key="5">
    <source>
        <dbReference type="SMART" id="SM01359"/>
    </source>
</evidence>
<dbReference type="PANTHER" id="PTHR40094">
    <property type="entry name" value="ALPHA-2-MACROGLOBULIN HOMOLOG"/>
    <property type="match status" value="1"/>
</dbReference>
<sequence length="1622" mass="178396">MRPLYRFAVVLIAGLSLLACSGKEDGAPPEVQTVAANDQAAKTPDAFTVVSQYGELYEGRPSVVLKFSEPVVSSQAFDTLVTITNPSGARPDGSWMLGESTELRFPWLEADTTYTVSVKAELASVRGPTLAKNAELKIDSGAQAPLVGFASQGVILPQHDTRGLPVVSVNLDAVDIEFMKVREESLQAFLSEFERNGRKSYWTLQNVAKYADSVYANRFALNAKGSERVTSHIPVRDIDELRDTGVYFAVMKRPGSFEYEFDTAMFFVSDIGVHVRRYADQTLVLTTSLESGAAKPDVTVEFRQPTNGVVASVTTDHDGLALIKHQPNSSQLLVARRGDDLTLLAFNQPALDLTEFALAGEPFREREVFAWSGRDLYRPGEMLGISALLRDADGKSVPAQSVFVSLKQPDGRELSRRELKPGDLNYLRYESIVPPDAPTGRWSVELSTDPNMARPVRYPVRVEEFIPERLKLNLDAQETLAPGEPLALTAEGAWLYGSPAAGNRFTARMTVQVDQHPVPSLKDFYFSDSLMELPGAPRDVVEDGELDEEGKFSTDITIDEATAPTGPVQVVIAGSVYESGGRAVTRALKRTVWPADTIVGVRPLFDVNDGATPETDAEFEIIRTNAAGDALASKPLKIKLMREERHYNWNWVDGGGWTSNFTSTWSADAEQDLTLSAGQRGKFGAAVSWGGYRLEITDPETGLTTRVPFQAGWGWYNDAQDKGSRPDKVKLALDKAGYVPGETIKLTIKPPHPGPALVLIESDKLLWQKRLTVSNETSIEIPFDKSWERHDVYATALVFRPGDSAEKITPNRAVGITHIPLARADRKLEVSVDAPEKARPEQVATVSVKAPALAGKQAQVVLTAVDLGILNITQFALPDPAGFFFAPRQFMTESFDVFNRIIESLDGSKARLRYGGDAAMLALPAGRRPNVKVQTIDLYQAPTSFDAQGNAQIQLTLPDFNGTLRLVAVAFDEQRFGTGSRELIVQAPLVVELAAPRAMASGDKAEIAVDLENLSGADSSLSVQLDGGDLINVGEPKRSVKLADKGRETLKFPITARDRYGVARISVKVSHGAGTFARNLEFAVRPAYPIERRNRTVVMTDNATITPAANLREGLVADSVVSRINLGTLPPLPFAAAARDLIHYPYGCVEQTTSKAFPIALMDQATQQQFALDPLTDAERKEMMSVAFSRLLAMQNENGHFSMWPGDGYQVTYMTPYVADMLVTARENGFEPPEQLIERALKRLNDDMLSGGNSHYEYNYSDHLRVAEMAYAGYVLARLKRAPLGTLRVLYDNEREKLVTPLPLVHLGVALKLMGDDERGEKALDEAFSKEFTRPDYVGDYGTDLRDLALMVATVMEQKMSKPEYETKVMDLAREHAGSKSDHWQYLSTQEQIALVRLGRGLREANGQTVAGDVTIGDNAEPFSPSRFISRTFSAPDIAAGIRIEPESEGQLFLSEDVVGYPNTAPAQKFEGVSIYRQYFYTDGREYDGEPLTSGDVLVAAIRVQADAEMRDALVVDLLPGGLEIENLNLVDSSVFEGVTIYGQEMEYAATSTEFQYQEFRDDRYVAALRLWNGQESKLFYLVRAVSPGEYRVPSPMIEDMYRPKLRGVGAASPAKIVVREP</sequence>
<evidence type="ECO:0000313" key="7">
    <source>
        <dbReference type="EMBL" id="AVP98057.1"/>
    </source>
</evidence>
<reference evidence="7 8" key="1">
    <citation type="submission" date="2018-03" db="EMBL/GenBank/DDBJ databases">
        <title>Ahniella affigens gen. nov., sp. nov., a gammaproteobacterium isolated from sandy soil near a stream.</title>
        <authorList>
            <person name="Ko Y."/>
            <person name="Kim J.-H."/>
        </authorList>
    </citation>
    <scope>NUCLEOTIDE SEQUENCE [LARGE SCALE GENOMIC DNA]</scope>
    <source>
        <strain evidence="7 8">D13</strain>
    </source>
</reference>
<proteinExistence type="inferred from homology"/>
<dbReference type="InterPro" id="IPR021868">
    <property type="entry name" value="Alpha_2_Macroglob_MG3"/>
</dbReference>
<evidence type="ECO:0000256" key="4">
    <source>
        <dbReference type="SAM" id="SignalP"/>
    </source>
</evidence>
<dbReference type="InterPro" id="IPR041246">
    <property type="entry name" value="Bact_MG10"/>
</dbReference>
<dbReference type="Pfam" id="PF07678">
    <property type="entry name" value="TED_complement"/>
    <property type="match status" value="1"/>
</dbReference>
<accession>A0A2P1PT79</accession>
<feature type="chain" id="PRO_5015185374" description="Alpha-2-macroglobulin" evidence="4">
    <location>
        <begin position="27"/>
        <end position="1622"/>
    </location>
</feature>
<dbReference type="EMBL" id="CP027860">
    <property type="protein sequence ID" value="AVP98057.1"/>
    <property type="molecule type" value="Genomic_DNA"/>
</dbReference>
<dbReference type="InterPro" id="IPR008930">
    <property type="entry name" value="Terpenoid_cyclase/PrenylTrfase"/>
</dbReference>
<dbReference type="Pfam" id="PF17973">
    <property type="entry name" value="bMG10"/>
    <property type="match status" value="1"/>
</dbReference>
<dbReference type="Proteomes" id="UP000241074">
    <property type="component" value="Chromosome"/>
</dbReference>
<dbReference type="InterPro" id="IPR047565">
    <property type="entry name" value="Alpha-macroglob_thiol-ester_cl"/>
</dbReference>
<dbReference type="KEGG" id="xba:C7S18_12985"/>
<dbReference type="InterPro" id="IPR051802">
    <property type="entry name" value="YfhM-like"/>
</dbReference>
<dbReference type="SUPFAM" id="SSF48239">
    <property type="entry name" value="Terpenoid cyclases/Protein prenyltransferases"/>
    <property type="match status" value="1"/>
</dbReference>
<keyword evidence="3" id="KW-0472">Membrane</keyword>
<dbReference type="InterPro" id="IPR041203">
    <property type="entry name" value="Bact_A2M_MG5"/>
</dbReference>
<dbReference type="InterPro" id="IPR026284">
    <property type="entry name" value="A2MG_proteobact"/>
</dbReference>
<keyword evidence="2 4" id="KW-0732">Signal</keyword>
<dbReference type="Pfam" id="PF17972">
    <property type="entry name" value="bMG5"/>
    <property type="match status" value="1"/>
</dbReference>
<dbReference type="PIRSF" id="PIRSF038980">
    <property type="entry name" value="A2M_bac"/>
    <property type="match status" value="1"/>
</dbReference>
<dbReference type="GO" id="GO:0004866">
    <property type="term" value="F:endopeptidase inhibitor activity"/>
    <property type="evidence" value="ECO:0007669"/>
    <property type="project" value="UniProtKB-UniRule"/>
</dbReference>
<keyword evidence="3" id="KW-0646">Protease inhibitor</keyword>
<dbReference type="InterPro" id="IPR040639">
    <property type="entry name" value="A2MG_MG1"/>
</dbReference>
<dbReference type="SMART" id="SM01419">
    <property type="entry name" value="Thiol-ester_cl"/>
    <property type="match status" value="1"/>
</dbReference>
<dbReference type="OrthoDB" id="9767116at2"/>
<organism evidence="7 8">
    <name type="scientific">Ahniella affigens</name>
    <dbReference type="NCBI Taxonomy" id="2021234"/>
    <lineage>
        <taxon>Bacteria</taxon>
        <taxon>Pseudomonadati</taxon>
        <taxon>Pseudomonadota</taxon>
        <taxon>Gammaproteobacteria</taxon>
        <taxon>Lysobacterales</taxon>
        <taxon>Rhodanobacteraceae</taxon>
        <taxon>Ahniella</taxon>
    </lineage>
</organism>